<dbReference type="Pfam" id="PF19420">
    <property type="entry name" value="DDAH_eukar"/>
    <property type="match status" value="1"/>
</dbReference>
<reference evidence="2" key="1">
    <citation type="journal article" date="2019" name="Int. J. Syst. Evol. Microbiol.">
        <title>The Global Catalogue of Microorganisms (GCM) 10K type strain sequencing project: providing services to taxonomists for standard genome sequencing and annotation.</title>
        <authorList>
            <consortium name="The Broad Institute Genomics Platform"/>
            <consortium name="The Broad Institute Genome Sequencing Center for Infectious Disease"/>
            <person name="Wu L."/>
            <person name="Ma J."/>
        </authorList>
    </citation>
    <scope>NUCLEOTIDE SEQUENCE [LARGE SCALE GENOMIC DNA]</scope>
    <source>
        <strain evidence="2">JCM 17939</strain>
    </source>
</reference>
<comment type="caution">
    <text evidence="1">The sequence shown here is derived from an EMBL/GenBank/DDBJ whole genome shotgun (WGS) entry which is preliminary data.</text>
</comment>
<gene>
    <name evidence="1" type="ORF">GCM10023196_016250</name>
</gene>
<protein>
    <submittedName>
        <fullName evidence="1">Arginine deiminase-related protein</fullName>
    </submittedName>
</protein>
<evidence type="ECO:0000313" key="1">
    <source>
        <dbReference type="EMBL" id="GAA4622761.1"/>
    </source>
</evidence>
<sequence length="290" mass="32094">MPEQIDDTRAGRPARVSRRRRFLMCPPTHFDVRYSINPWMDPGKPTDAALAVAQWERLRSLYLGLGHQVEVITPSPGLPDMVFAANGATVVDGRVLAARFRHAERAAEAPAYAAWFRERGHEVHEPVFVNEGEGDYLVAGERILAGTGFRTDRRSHTEAERFLGRPVVALTLVDPRFYHLDTALAVLDDDQIMYYPAAFSAESRALLRELYPDAILATDADAEVFGLNAVSDGRYVVLAEQATHLFDELWARGFVPIGTDLSELNKSGGGAKCCTLELRAPSTRKGAEND</sequence>
<dbReference type="EMBL" id="BAABHK010000002">
    <property type="protein sequence ID" value="GAA4622761.1"/>
    <property type="molecule type" value="Genomic_DNA"/>
</dbReference>
<accession>A0ABP8U6A1</accession>
<dbReference type="SUPFAM" id="SSF55909">
    <property type="entry name" value="Pentein"/>
    <property type="match status" value="1"/>
</dbReference>
<name>A0ABP8U6A1_9ACTN</name>
<dbReference type="Gene3D" id="3.75.10.10">
    <property type="entry name" value="L-arginine/glycine Amidinotransferase, Chain A"/>
    <property type="match status" value="1"/>
</dbReference>
<dbReference type="Proteomes" id="UP001501442">
    <property type="component" value="Unassembled WGS sequence"/>
</dbReference>
<dbReference type="RefSeq" id="WP_345430028.1">
    <property type="nucleotide sequence ID" value="NZ_BAABHK010000002.1"/>
</dbReference>
<organism evidence="1 2">
    <name type="scientific">Actinoallomurus vinaceus</name>
    <dbReference type="NCBI Taxonomy" id="1080074"/>
    <lineage>
        <taxon>Bacteria</taxon>
        <taxon>Bacillati</taxon>
        <taxon>Actinomycetota</taxon>
        <taxon>Actinomycetes</taxon>
        <taxon>Streptosporangiales</taxon>
        <taxon>Thermomonosporaceae</taxon>
        <taxon>Actinoallomurus</taxon>
    </lineage>
</organism>
<evidence type="ECO:0000313" key="2">
    <source>
        <dbReference type="Proteomes" id="UP001501442"/>
    </source>
</evidence>
<proteinExistence type="predicted"/>
<dbReference type="NCBIfam" id="NF045659">
    <property type="entry name" value="DiMArgaseDdahMtb"/>
    <property type="match status" value="1"/>
</dbReference>
<keyword evidence="2" id="KW-1185">Reference proteome</keyword>